<dbReference type="PANTHER" id="PTHR11487:SF0">
    <property type="entry name" value="S-ACYL FATTY ACID SYNTHASE THIOESTERASE, MEDIUM CHAIN"/>
    <property type="match status" value="1"/>
</dbReference>
<evidence type="ECO:0000256" key="1">
    <source>
        <dbReference type="ARBA" id="ARBA00007169"/>
    </source>
</evidence>
<reference evidence="4 5" key="1">
    <citation type="submission" date="2018-07" db="EMBL/GenBank/DDBJ databases">
        <title>The complete nuclear genome of the prasinophyte Chloropicon primus (CCMP1205).</title>
        <authorList>
            <person name="Pombert J.-F."/>
            <person name="Otis C."/>
            <person name="Turmel M."/>
            <person name="Lemieux C."/>
        </authorList>
    </citation>
    <scope>NUCLEOTIDE SEQUENCE [LARGE SCALE GENOMIC DNA]</scope>
    <source>
        <strain evidence="4 5">CCMP1205</strain>
    </source>
</reference>
<accession>A0A5B8MF42</accession>
<feature type="region of interest" description="Disordered" evidence="2">
    <location>
        <begin position="1"/>
        <end position="30"/>
    </location>
</feature>
<dbReference type="Proteomes" id="UP000316726">
    <property type="component" value="Chromosome 2"/>
</dbReference>
<evidence type="ECO:0000259" key="3">
    <source>
        <dbReference type="Pfam" id="PF00975"/>
    </source>
</evidence>
<evidence type="ECO:0000313" key="5">
    <source>
        <dbReference type="Proteomes" id="UP000316726"/>
    </source>
</evidence>
<protein>
    <submittedName>
        <fullName evidence="4">Thioesterase</fullName>
    </submittedName>
</protein>
<dbReference type="InterPro" id="IPR012223">
    <property type="entry name" value="TEII"/>
</dbReference>
<dbReference type="OrthoDB" id="541883at2759"/>
<dbReference type="AlphaFoldDB" id="A0A5B8MF42"/>
<organism evidence="4 5">
    <name type="scientific">Chloropicon primus</name>
    <dbReference type="NCBI Taxonomy" id="1764295"/>
    <lineage>
        <taxon>Eukaryota</taxon>
        <taxon>Viridiplantae</taxon>
        <taxon>Chlorophyta</taxon>
        <taxon>Chloropicophyceae</taxon>
        <taxon>Chloropicales</taxon>
        <taxon>Chloropicaceae</taxon>
        <taxon>Chloropicon</taxon>
    </lineage>
</organism>
<keyword evidence="5" id="KW-1185">Reference proteome</keyword>
<feature type="domain" description="Thioesterase" evidence="3">
    <location>
        <begin position="36"/>
        <end position="274"/>
    </location>
</feature>
<dbReference type="Gene3D" id="3.40.50.1820">
    <property type="entry name" value="alpha/beta hydrolase"/>
    <property type="match status" value="1"/>
</dbReference>
<dbReference type="SUPFAM" id="SSF53474">
    <property type="entry name" value="alpha/beta-Hydrolases"/>
    <property type="match status" value="1"/>
</dbReference>
<dbReference type="InterPro" id="IPR029058">
    <property type="entry name" value="AB_hydrolase_fold"/>
</dbReference>
<name>A0A5B8MF42_9CHLO</name>
<sequence>MTGGATEEGGSVSYGPWILQGPKERRRTTDEEPSLRLFCIPQAGMGAWAFHGWQEVLGSSVEVMPIELPGRNSRQKEKRHTCMAELVKDLVDNLLNEFRKAPYCILGHSLGAWIAYEVIHELWRRHEPLPIKLYVSANRAPHLCGRHHDVHPVHLHKLPYQEFWEAFKHRYGVNKDLQSEGIKKYLFPMLKDDFTLLETYEWNGFTTTQNSLKAPGGPKSPRGLPVPIEAFGAKGDTRYTKEQLSSWSEHTAIKFKEVWFEGKHRYIVDEPEEVRKYVAYDLFGCMVA</sequence>
<gene>
    <name evidence="4" type="ORF">A3770_02p15450</name>
</gene>
<dbReference type="STRING" id="1764295.A0A5B8MF42"/>
<evidence type="ECO:0000256" key="2">
    <source>
        <dbReference type="SAM" id="MobiDB-lite"/>
    </source>
</evidence>
<evidence type="ECO:0000313" key="4">
    <source>
        <dbReference type="EMBL" id="QDZ19027.1"/>
    </source>
</evidence>
<dbReference type="Pfam" id="PF00975">
    <property type="entry name" value="Thioesterase"/>
    <property type="match status" value="1"/>
</dbReference>
<proteinExistence type="inferred from homology"/>
<dbReference type="EMBL" id="CP031035">
    <property type="protein sequence ID" value="QDZ19027.1"/>
    <property type="molecule type" value="Genomic_DNA"/>
</dbReference>
<dbReference type="GO" id="GO:0008610">
    <property type="term" value="P:lipid biosynthetic process"/>
    <property type="evidence" value="ECO:0007669"/>
    <property type="project" value="TreeGrafter"/>
</dbReference>
<dbReference type="PANTHER" id="PTHR11487">
    <property type="entry name" value="THIOESTERASE"/>
    <property type="match status" value="1"/>
</dbReference>
<dbReference type="InterPro" id="IPR001031">
    <property type="entry name" value="Thioesterase"/>
</dbReference>
<comment type="similarity">
    <text evidence="1">Belongs to the thioesterase family.</text>
</comment>